<keyword evidence="7" id="KW-1185">Reference proteome</keyword>
<gene>
    <name evidence="6" type="ORF">ADICEAN_03347</name>
</gene>
<reference evidence="6 7" key="1">
    <citation type="journal article" date="2013" name="Genome Announc.">
        <title>Draft Genome Sequence of Cesiribacter andamanensis Strain AMV16T, Isolated from a Soil Sample from a Mud Volcano in the Andaman Islands, India.</title>
        <authorList>
            <person name="Shivaji S."/>
            <person name="Ara S."/>
            <person name="Begum Z."/>
            <person name="Srinivas T.N."/>
            <person name="Singh A."/>
            <person name="Kumar Pinnaka A."/>
        </authorList>
    </citation>
    <scope>NUCLEOTIDE SEQUENCE [LARGE SCALE GENOMIC DNA]</scope>
    <source>
        <strain evidence="6 7">AMV16</strain>
    </source>
</reference>
<dbReference type="Pfam" id="PF01934">
    <property type="entry name" value="HepT-like"/>
    <property type="match status" value="1"/>
</dbReference>
<evidence type="ECO:0000256" key="2">
    <source>
        <dbReference type="ARBA" id="ARBA00022649"/>
    </source>
</evidence>
<dbReference type="AlphaFoldDB" id="M7N2K4"/>
<name>M7N2K4_9BACT</name>
<proteinExistence type="predicted"/>
<dbReference type="Proteomes" id="UP000011910">
    <property type="component" value="Unassembled WGS sequence"/>
</dbReference>
<evidence type="ECO:0000256" key="5">
    <source>
        <dbReference type="ARBA" id="ARBA00022801"/>
    </source>
</evidence>
<dbReference type="STRING" id="1279009.ADICEAN_03347"/>
<sequence>MTPGEDLVHLQNMAQNILEIEGYVGEGDYEDFTTDEHERVAIYELLGQIGVGASLLSDDFKNQYDELDFAVLENLRNAHYNEEMEITHTPVWHIITKDLPYFREKIMDIKTRLEEQMDIEGGNTL</sequence>
<dbReference type="GO" id="GO:0000166">
    <property type="term" value="F:nucleotide binding"/>
    <property type="evidence" value="ECO:0007669"/>
    <property type="project" value="UniProtKB-KW"/>
</dbReference>
<dbReference type="EMBL" id="AODQ01000108">
    <property type="protein sequence ID" value="EMR01532.1"/>
    <property type="molecule type" value="Genomic_DNA"/>
</dbReference>
<dbReference type="OrthoDB" id="955324at2"/>
<evidence type="ECO:0000313" key="7">
    <source>
        <dbReference type="Proteomes" id="UP000011910"/>
    </source>
</evidence>
<keyword evidence="5" id="KW-0378">Hydrolase</keyword>
<evidence type="ECO:0000256" key="1">
    <source>
        <dbReference type="ARBA" id="ARBA00022553"/>
    </source>
</evidence>
<evidence type="ECO:0000256" key="3">
    <source>
        <dbReference type="ARBA" id="ARBA00022722"/>
    </source>
</evidence>
<dbReference type="GO" id="GO:0110001">
    <property type="term" value="C:toxin-antitoxin complex"/>
    <property type="evidence" value="ECO:0007669"/>
    <property type="project" value="InterPro"/>
</dbReference>
<evidence type="ECO:0000313" key="6">
    <source>
        <dbReference type="EMBL" id="EMR01532.1"/>
    </source>
</evidence>
<keyword evidence="3" id="KW-0540">Nuclease</keyword>
<dbReference type="InterPro" id="IPR008201">
    <property type="entry name" value="HepT-like"/>
</dbReference>
<keyword evidence="2" id="KW-1277">Toxin-antitoxin system</keyword>
<dbReference type="PANTHER" id="PTHR34139:SF1">
    <property type="entry name" value="RNASE MJ1380-RELATED"/>
    <property type="match status" value="1"/>
</dbReference>
<dbReference type="eggNOG" id="COG2361">
    <property type="taxonomic scope" value="Bacteria"/>
</dbReference>
<dbReference type="GO" id="GO:0016787">
    <property type="term" value="F:hydrolase activity"/>
    <property type="evidence" value="ECO:0007669"/>
    <property type="project" value="UniProtKB-KW"/>
</dbReference>
<accession>M7N2K4</accession>
<keyword evidence="4" id="KW-0547">Nucleotide-binding</keyword>
<keyword evidence="1" id="KW-0597">Phosphoprotein</keyword>
<dbReference type="PANTHER" id="PTHR34139">
    <property type="entry name" value="UPF0331 PROTEIN MJ0127"/>
    <property type="match status" value="1"/>
</dbReference>
<organism evidence="6 7">
    <name type="scientific">Cesiribacter andamanensis AMV16</name>
    <dbReference type="NCBI Taxonomy" id="1279009"/>
    <lineage>
        <taxon>Bacteria</taxon>
        <taxon>Pseudomonadati</taxon>
        <taxon>Bacteroidota</taxon>
        <taxon>Cytophagia</taxon>
        <taxon>Cytophagales</taxon>
        <taxon>Cesiribacteraceae</taxon>
        <taxon>Cesiribacter</taxon>
    </lineage>
</organism>
<dbReference type="GO" id="GO:0004540">
    <property type="term" value="F:RNA nuclease activity"/>
    <property type="evidence" value="ECO:0007669"/>
    <property type="project" value="InterPro"/>
</dbReference>
<evidence type="ECO:0008006" key="8">
    <source>
        <dbReference type="Google" id="ProtNLM"/>
    </source>
</evidence>
<dbReference type="InterPro" id="IPR051813">
    <property type="entry name" value="HepT_RNase_toxin"/>
</dbReference>
<evidence type="ECO:0000256" key="4">
    <source>
        <dbReference type="ARBA" id="ARBA00022741"/>
    </source>
</evidence>
<comment type="caution">
    <text evidence="6">The sequence shown here is derived from an EMBL/GenBank/DDBJ whole genome shotgun (WGS) entry which is preliminary data.</text>
</comment>
<protein>
    <recommendedName>
        <fullName evidence="8">DUF86 domain-containing protein</fullName>
    </recommendedName>
</protein>